<dbReference type="GO" id="GO:0032543">
    <property type="term" value="P:mitochondrial translation"/>
    <property type="evidence" value="ECO:0007669"/>
    <property type="project" value="TreeGrafter"/>
</dbReference>
<comment type="caution">
    <text evidence="6">The sequence shown here is derived from an EMBL/GenBank/DDBJ whole genome shotgun (WGS) entry which is preliminary data.</text>
</comment>
<feature type="region of interest" description="Disordered" evidence="5">
    <location>
        <begin position="193"/>
        <end position="218"/>
    </location>
</feature>
<dbReference type="SUPFAM" id="SSF54189">
    <property type="entry name" value="Ribosomal proteins S24e, L23 and L15e"/>
    <property type="match status" value="1"/>
</dbReference>
<comment type="similarity">
    <text evidence="1">Belongs to the universal ribosomal protein uL23 family.</text>
</comment>
<dbReference type="InterPro" id="IPR013025">
    <property type="entry name" value="Ribosomal_uL23-like"/>
</dbReference>
<keyword evidence="7" id="KW-1185">Reference proteome</keyword>
<evidence type="ECO:0000256" key="2">
    <source>
        <dbReference type="ARBA" id="ARBA00022980"/>
    </source>
</evidence>
<keyword evidence="2" id="KW-0689">Ribosomal protein</keyword>
<evidence type="ECO:0000313" key="6">
    <source>
        <dbReference type="EMBL" id="KAG5456945.1"/>
    </source>
</evidence>
<dbReference type="OrthoDB" id="275582at2759"/>
<dbReference type="InterPro" id="IPR012677">
    <property type="entry name" value="Nucleotide-bd_a/b_plait_sf"/>
</dbReference>
<name>A0A8H7ZPP3_9FUNG</name>
<evidence type="ECO:0000256" key="3">
    <source>
        <dbReference type="ARBA" id="ARBA00023274"/>
    </source>
</evidence>
<reference evidence="6 7" key="1">
    <citation type="journal article" name="Sci. Rep.">
        <title>Genome-scale phylogenetic analyses confirm Olpidium as the closest living zoosporic fungus to the non-flagellated, terrestrial fungi.</title>
        <authorList>
            <person name="Chang Y."/>
            <person name="Rochon D."/>
            <person name="Sekimoto S."/>
            <person name="Wang Y."/>
            <person name="Chovatia M."/>
            <person name="Sandor L."/>
            <person name="Salamov A."/>
            <person name="Grigoriev I.V."/>
            <person name="Stajich J.E."/>
            <person name="Spatafora J.W."/>
        </authorList>
    </citation>
    <scope>NUCLEOTIDE SEQUENCE [LARGE SCALE GENOMIC DNA]</scope>
    <source>
        <strain evidence="6">S191</strain>
    </source>
</reference>
<dbReference type="PANTHER" id="PTHR12059:SF5">
    <property type="entry name" value="LARGE RIBOSOMAL SUBUNIT PROTEIN UL23M"/>
    <property type="match status" value="1"/>
</dbReference>
<dbReference type="AlphaFoldDB" id="A0A8H7ZPP3"/>
<accession>A0A8H7ZPP3</accession>
<dbReference type="Gene3D" id="3.30.70.330">
    <property type="match status" value="1"/>
</dbReference>
<dbReference type="GO" id="GO:0005762">
    <property type="term" value="C:mitochondrial large ribosomal subunit"/>
    <property type="evidence" value="ECO:0007669"/>
    <property type="project" value="TreeGrafter"/>
</dbReference>
<evidence type="ECO:0000256" key="1">
    <source>
        <dbReference type="ARBA" id="ARBA00006700"/>
    </source>
</evidence>
<gene>
    <name evidence="6" type="ORF">BJ554DRAFT_3170</name>
</gene>
<protein>
    <recommendedName>
        <fullName evidence="4">Large ribosomal subunit protein uL23m</fullName>
    </recommendedName>
</protein>
<keyword evidence="3" id="KW-0687">Ribonucleoprotein</keyword>
<evidence type="ECO:0000256" key="5">
    <source>
        <dbReference type="SAM" id="MobiDB-lite"/>
    </source>
</evidence>
<dbReference type="Proteomes" id="UP000673691">
    <property type="component" value="Unassembled WGS sequence"/>
</dbReference>
<proteinExistence type="inferred from homology"/>
<evidence type="ECO:0000313" key="7">
    <source>
        <dbReference type="Proteomes" id="UP000673691"/>
    </source>
</evidence>
<feature type="compositionally biased region" description="Basic and acidic residues" evidence="5">
    <location>
        <begin position="193"/>
        <end position="212"/>
    </location>
</feature>
<sequence>MSSVYPSHFKTIPKWAGGYKQGQRKVYFPTFPMRLVRPSPNQPRDVAIFHVPPRVNKLHIADYLKKLYGVKVNYIRTAIYVERLLRKEELEFEQVRLRHKYLTSFAEHYAGRDDMWTTRYEDWMEKSDNRLTAVFRRWVKVPAYKKVIVNLAEPFMFPPKPDPMAFPQAKSNIEEALEEWDKRNPTLAALRMKKEQAEKAEKAANPEPESKNRPVYVV</sequence>
<evidence type="ECO:0000256" key="4">
    <source>
        <dbReference type="ARBA" id="ARBA00039977"/>
    </source>
</evidence>
<dbReference type="PANTHER" id="PTHR12059">
    <property type="entry name" value="RIBOSOMAL PROTEIN L23-RELATED"/>
    <property type="match status" value="1"/>
</dbReference>
<dbReference type="EMBL" id="JAEFCI010010901">
    <property type="protein sequence ID" value="KAG5456945.1"/>
    <property type="molecule type" value="Genomic_DNA"/>
</dbReference>
<dbReference type="GO" id="GO:0003735">
    <property type="term" value="F:structural constituent of ribosome"/>
    <property type="evidence" value="ECO:0007669"/>
    <property type="project" value="InterPro"/>
</dbReference>
<organism evidence="6 7">
    <name type="scientific">Olpidium bornovanus</name>
    <dbReference type="NCBI Taxonomy" id="278681"/>
    <lineage>
        <taxon>Eukaryota</taxon>
        <taxon>Fungi</taxon>
        <taxon>Fungi incertae sedis</taxon>
        <taxon>Olpidiomycota</taxon>
        <taxon>Olpidiomycotina</taxon>
        <taxon>Olpidiomycetes</taxon>
        <taxon>Olpidiales</taxon>
        <taxon>Olpidiaceae</taxon>
        <taxon>Olpidium</taxon>
    </lineage>
</organism>
<dbReference type="InterPro" id="IPR012678">
    <property type="entry name" value="Ribosomal_uL23/eL15/eS24_sf"/>
</dbReference>